<feature type="region of interest" description="Disordered" evidence="9">
    <location>
        <begin position="835"/>
        <end position="856"/>
    </location>
</feature>
<feature type="compositionally biased region" description="Acidic residues" evidence="9">
    <location>
        <begin position="45"/>
        <end position="79"/>
    </location>
</feature>
<dbReference type="SUPFAM" id="SSF57756">
    <property type="entry name" value="Retrovirus zinc finger-like domains"/>
    <property type="match status" value="1"/>
</dbReference>
<dbReference type="Gene3D" id="3.30.420.10">
    <property type="entry name" value="Ribonuclease H-like superfamily/Ribonuclease H"/>
    <property type="match status" value="1"/>
</dbReference>
<dbReference type="GO" id="GO:0008270">
    <property type="term" value="F:zinc ion binding"/>
    <property type="evidence" value="ECO:0007669"/>
    <property type="project" value="UniProtKB-KW"/>
</dbReference>
<dbReference type="InterPro" id="IPR036875">
    <property type="entry name" value="Znf_CCHC_sf"/>
</dbReference>
<keyword evidence="3" id="KW-0548">Nucleotidyltransferase</keyword>
<dbReference type="PROSITE" id="PS50158">
    <property type="entry name" value="ZF_CCHC"/>
    <property type="match status" value="1"/>
</dbReference>
<keyword evidence="1" id="KW-0645">Protease</keyword>
<proteinExistence type="predicted"/>
<dbReference type="InterPro" id="IPR001878">
    <property type="entry name" value="Znf_CCHC"/>
</dbReference>
<dbReference type="PROSITE" id="PS50175">
    <property type="entry name" value="ASP_PROT_RETROV"/>
    <property type="match status" value="1"/>
</dbReference>
<sequence length="1470" mass="166345">MLWAPIEDENETIEEITIEVSDLEEDSNSDQTDDEIEEKITIEILDGEEDSTIDQTDDDDEADNELYETEDETETDDGAEEAKRLLANPGGDVEKGILKILLERYPEAEELITPRDNEAKIEYVVRKTETITSRGEKQNKRKYVYILPYDAKAEPDKDTKELYETWYDTHDVAKGIKDGSSNCVLNIPPSRGKRIIVLHARNENGWIPGALLLSAKNITSIPSQIITRKWTARSSKLGFSTTYCLMFHFSQTSWILYHHCDVIVVCKFKIKETCTKPNQECEEENIKPPAKRKLPDYFTKADDTLDDILARMTALDGLPFSVFVTSNDLRKLLLAKGYSDLPKSASTIRSRVLNYCQTIKNEVKTELKQLKMAGLIRINVSMTAENCIRILKERLEQFDVSLETDVVAIVTDGPNIMLKVGKLIAAEHQVCFAHGIHLAVCDVLYNKKNLDESKNESAIASLDDDDEADENDEDVDCQDQIISLIQRVSASTTNKYDDEEEEEAEEEAEEEEDKEIESGQLSLTLEEKLEAEIKRMEMIGTARENASATRAIISTIDPAMLTVVPTPVRMPLFLSLYYRLRTRLACLATNERGRRDDDTDLLPPSVASLVVHRVLCFTKLIIKLISVKVGPNLLFLTSEAGSFSSPHNIHKIWKASWLVYWHTCRKPERHPSTWTFLFFVQIQTKLLIGFNKWEQLRTNLVGQTFRRCNACNTYTSYVHQKLTLLRNLRANWSTPDLIELIVHGIQESKVRDAVVANNFETISDLIAYLNSAPKPTPASIAVASDESATSNTTKMSMSRPRERSDPFYKPTCHRCGHIGHIQRNCKNFKHQNIPQKQTSFPSSSHPVKTEFKSPSNNVSSELLTGHNVDNCFTKSSIEKRRNVNAVVSNDGTIPTKIKIDNETYVGIFDSGADISLVSEKFIDKFSSKIVPHKLRLKGIAGNVLSEYEFEADVEISGQHTKLKFAVVPSACLDYDVILGCKLFDDVTLAAVTDRSGTCVIRKQLPGILRVKHDVSDFKLNVPDEHFDKVNSLLQKYSALLAPGRSVNNAFLKINLKDDFIVSRSPYRFSISEREEIRKIILELLDAGIIRESSSPYASPVLLVRKKEGTYRMCVDFRELNAHTVKDRYPLPRIDDQLDRLGRGNFFTSLDMASGFHQIPVDSESVHKTAFVTPDGHFEYLRMPFGLANAPAIFQRSINDSLGKLKYTIAIVYVENFLMSGEFNIITLLQIIETRVRSEWPNVLWKIQLVLNTTIHKSTKMTPLQILIGIDSSTPLIQAALNDLTPDLSPVRNMKLDRQRVAERLKPNVNDENKLNQKRRDNARYVVGNFVLLHRASKLHASKSDFEYMGPYEIVNITEEGRYDLRKLGPGRKTIVKAAKEQLRVWPVDWSLGTDLEDLLITLDSADESCDLLFVDKRLLEGKDGTSVSLAVLAVSNIARSRARSAGLDSPVWLPTREVDAMTTLIFSRRV</sequence>
<feature type="compositionally biased region" description="Acidic residues" evidence="9">
    <location>
        <begin position="497"/>
        <end position="515"/>
    </location>
</feature>
<dbReference type="FunFam" id="3.10.10.10:FF:000007">
    <property type="entry name" value="Retrovirus-related Pol polyprotein from transposon 17.6-like Protein"/>
    <property type="match status" value="1"/>
</dbReference>
<feature type="region of interest" description="Disordered" evidence="9">
    <location>
        <begin position="781"/>
        <end position="805"/>
    </location>
</feature>
<dbReference type="GO" id="GO:0004190">
    <property type="term" value="F:aspartic-type endopeptidase activity"/>
    <property type="evidence" value="ECO:0007669"/>
    <property type="project" value="InterPro"/>
</dbReference>
<keyword evidence="8" id="KW-0862">Zinc</keyword>
<evidence type="ECO:0000256" key="8">
    <source>
        <dbReference type="PROSITE-ProRule" id="PRU00047"/>
    </source>
</evidence>
<dbReference type="Gene3D" id="3.10.10.10">
    <property type="entry name" value="HIV Type 1 Reverse Transcriptase, subunit A, domain 1"/>
    <property type="match status" value="1"/>
</dbReference>
<dbReference type="GO" id="GO:0003964">
    <property type="term" value="F:RNA-directed DNA polymerase activity"/>
    <property type="evidence" value="ECO:0007669"/>
    <property type="project" value="UniProtKB-KW"/>
</dbReference>
<feature type="domain" description="Reverse transcriptase" evidence="12">
    <location>
        <begin position="1084"/>
        <end position="1271"/>
    </location>
</feature>
<evidence type="ECO:0000256" key="1">
    <source>
        <dbReference type="ARBA" id="ARBA00022670"/>
    </source>
</evidence>
<evidence type="ECO:0008006" key="15">
    <source>
        <dbReference type="Google" id="ProtNLM"/>
    </source>
</evidence>
<dbReference type="EMBL" id="JABDTM020024907">
    <property type="protein sequence ID" value="KAH0813843.1"/>
    <property type="molecule type" value="Genomic_DNA"/>
</dbReference>
<evidence type="ECO:0000313" key="14">
    <source>
        <dbReference type="Proteomes" id="UP000719412"/>
    </source>
</evidence>
<feature type="region of interest" description="Disordered" evidence="9">
    <location>
        <begin position="41"/>
        <end position="79"/>
    </location>
</feature>
<reference evidence="13" key="2">
    <citation type="submission" date="2021-08" db="EMBL/GenBank/DDBJ databases">
        <authorList>
            <person name="Eriksson T."/>
        </authorList>
    </citation>
    <scope>NUCLEOTIDE SEQUENCE</scope>
    <source>
        <strain evidence="13">Stoneville</strain>
        <tissue evidence="13">Whole head</tissue>
    </source>
</reference>
<keyword evidence="14" id="KW-1185">Reference proteome</keyword>
<dbReference type="PANTHER" id="PTHR37984:SF5">
    <property type="entry name" value="PROTEIN NYNRIN-LIKE"/>
    <property type="match status" value="1"/>
</dbReference>
<keyword evidence="6" id="KW-0378">Hydrolase</keyword>
<evidence type="ECO:0000256" key="5">
    <source>
        <dbReference type="ARBA" id="ARBA00022759"/>
    </source>
</evidence>
<evidence type="ECO:0000256" key="4">
    <source>
        <dbReference type="ARBA" id="ARBA00022722"/>
    </source>
</evidence>
<dbReference type="CDD" id="cd00303">
    <property type="entry name" value="retropepsin_like"/>
    <property type="match status" value="1"/>
</dbReference>
<dbReference type="SUPFAM" id="SSF56672">
    <property type="entry name" value="DNA/RNA polymerases"/>
    <property type="match status" value="1"/>
</dbReference>
<dbReference type="PANTHER" id="PTHR37984">
    <property type="entry name" value="PROTEIN CBG26694"/>
    <property type="match status" value="1"/>
</dbReference>
<dbReference type="GO" id="GO:0006508">
    <property type="term" value="P:proteolysis"/>
    <property type="evidence" value="ECO:0007669"/>
    <property type="project" value="UniProtKB-KW"/>
</dbReference>
<feature type="compositionally biased region" description="Polar residues" evidence="9">
    <location>
        <begin position="786"/>
        <end position="796"/>
    </location>
</feature>
<dbReference type="InterPro" id="IPR043502">
    <property type="entry name" value="DNA/RNA_pol_sf"/>
</dbReference>
<keyword evidence="4" id="KW-0540">Nuclease</keyword>
<feature type="domain" description="CCHC-type" evidence="10">
    <location>
        <begin position="812"/>
        <end position="827"/>
    </location>
</feature>
<dbReference type="SUPFAM" id="SSF50630">
    <property type="entry name" value="Acid proteases"/>
    <property type="match status" value="1"/>
</dbReference>
<dbReference type="Pfam" id="PF00078">
    <property type="entry name" value="RVT_1"/>
    <property type="match status" value="1"/>
</dbReference>
<protein>
    <recommendedName>
        <fullName evidence="15">Reverse transcriptase</fullName>
    </recommendedName>
</protein>
<evidence type="ECO:0000259" key="12">
    <source>
        <dbReference type="PROSITE" id="PS50878"/>
    </source>
</evidence>
<dbReference type="GO" id="GO:0004519">
    <property type="term" value="F:endonuclease activity"/>
    <property type="evidence" value="ECO:0007669"/>
    <property type="project" value="UniProtKB-KW"/>
</dbReference>
<keyword evidence="5" id="KW-0255">Endonuclease</keyword>
<dbReference type="InterPro" id="IPR001995">
    <property type="entry name" value="Peptidase_A2_cat"/>
</dbReference>
<evidence type="ECO:0000313" key="13">
    <source>
        <dbReference type="EMBL" id="KAH0813843.1"/>
    </source>
</evidence>
<evidence type="ECO:0000256" key="7">
    <source>
        <dbReference type="ARBA" id="ARBA00022918"/>
    </source>
</evidence>
<dbReference type="InterPro" id="IPR001969">
    <property type="entry name" value="Aspartic_peptidase_AS"/>
</dbReference>
<evidence type="ECO:0000259" key="10">
    <source>
        <dbReference type="PROSITE" id="PS50158"/>
    </source>
</evidence>
<dbReference type="Gene3D" id="2.40.70.10">
    <property type="entry name" value="Acid Proteases"/>
    <property type="match status" value="1"/>
</dbReference>
<keyword evidence="7" id="KW-0695">RNA-directed DNA polymerase</keyword>
<dbReference type="PROSITE" id="PS50878">
    <property type="entry name" value="RT_POL"/>
    <property type="match status" value="1"/>
</dbReference>
<dbReference type="InterPro" id="IPR000477">
    <property type="entry name" value="RT_dom"/>
</dbReference>
<reference evidence="13" key="1">
    <citation type="journal article" date="2020" name="J Insects Food Feed">
        <title>The yellow mealworm (Tenebrio molitor) genome: a resource for the emerging insects as food and feed industry.</title>
        <authorList>
            <person name="Eriksson T."/>
            <person name="Andere A."/>
            <person name="Kelstrup H."/>
            <person name="Emery V."/>
            <person name="Picard C."/>
        </authorList>
    </citation>
    <scope>NUCLEOTIDE SEQUENCE</scope>
    <source>
        <strain evidence="13">Stoneville</strain>
        <tissue evidence="13">Whole head</tissue>
    </source>
</reference>
<dbReference type="InterPro" id="IPR036397">
    <property type="entry name" value="RNaseH_sf"/>
</dbReference>
<dbReference type="InterPro" id="IPR021109">
    <property type="entry name" value="Peptidase_aspartic_dom_sf"/>
</dbReference>
<dbReference type="CDD" id="cd01647">
    <property type="entry name" value="RT_LTR"/>
    <property type="match status" value="1"/>
</dbReference>
<dbReference type="GO" id="GO:0003676">
    <property type="term" value="F:nucleic acid binding"/>
    <property type="evidence" value="ECO:0007669"/>
    <property type="project" value="InterPro"/>
</dbReference>
<organism evidence="13 14">
    <name type="scientific">Tenebrio molitor</name>
    <name type="common">Yellow mealworm beetle</name>
    <dbReference type="NCBI Taxonomy" id="7067"/>
    <lineage>
        <taxon>Eukaryota</taxon>
        <taxon>Metazoa</taxon>
        <taxon>Ecdysozoa</taxon>
        <taxon>Arthropoda</taxon>
        <taxon>Hexapoda</taxon>
        <taxon>Insecta</taxon>
        <taxon>Pterygota</taxon>
        <taxon>Neoptera</taxon>
        <taxon>Endopterygota</taxon>
        <taxon>Coleoptera</taxon>
        <taxon>Polyphaga</taxon>
        <taxon>Cucujiformia</taxon>
        <taxon>Tenebrionidae</taxon>
        <taxon>Tenebrio</taxon>
    </lineage>
</organism>
<evidence type="ECO:0000256" key="3">
    <source>
        <dbReference type="ARBA" id="ARBA00022695"/>
    </source>
</evidence>
<evidence type="ECO:0000256" key="6">
    <source>
        <dbReference type="ARBA" id="ARBA00022801"/>
    </source>
</evidence>
<feature type="region of interest" description="Disordered" evidence="9">
    <location>
        <begin position="491"/>
        <end position="520"/>
    </location>
</feature>
<dbReference type="Proteomes" id="UP000719412">
    <property type="component" value="Unassembled WGS sequence"/>
</dbReference>
<feature type="domain" description="Peptidase A2" evidence="11">
    <location>
        <begin position="904"/>
        <end position="982"/>
    </location>
</feature>
<evidence type="ECO:0000256" key="9">
    <source>
        <dbReference type="SAM" id="MobiDB-lite"/>
    </source>
</evidence>
<name>A0A8J6HHQ4_TENMO</name>
<dbReference type="InterPro" id="IPR050951">
    <property type="entry name" value="Retrovirus_Pol_polyprotein"/>
</dbReference>
<gene>
    <name evidence="13" type="ORF">GEV33_008950</name>
</gene>
<keyword evidence="8" id="KW-0863">Zinc-finger</keyword>
<evidence type="ECO:0000259" key="11">
    <source>
        <dbReference type="PROSITE" id="PS50175"/>
    </source>
</evidence>
<accession>A0A8J6HHQ4</accession>
<evidence type="ECO:0000256" key="2">
    <source>
        <dbReference type="ARBA" id="ARBA00022679"/>
    </source>
</evidence>
<keyword evidence="8" id="KW-0479">Metal-binding</keyword>
<keyword evidence="2" id="KW-0808">Transferase</keyword>
<comment type="caution">
    <text evidence="13">The sequence shown here is derived from an EMBL/GenBank/DDBJ whole genome shotgun (WGS) entry which is preliminary data.</text>
</comment>
<dbReference type="PROSITE" id="PS00141">
    <property type="entry name" value="ASP_PROTEASE"/>
    <property type="match status" value="1"/>
</dbReference>